<dbReference type="PROSITE" id="PS50055">
    <property type="entry name" value="TYR_PHOSPHATASE_PTP"/>
    <property type="match status" value="1"/>
</dbReference>
<dbReference type="InterPro" id="IPR003961">
    <property type="entry name" value="FN3_dom"/>
</dbReference>
<dbReference type="PROSITE" id="PS50853">
    <property type="entry name" value="FN3"/>
    <property type="match status" value="2"/>
</dbReference>
<feature type="domain" description="Fibronectin type-III" evidence="14">
    <location>
        <begin position="415"/>
        <end position="523"/>
    </location>
</feature>
<feature type="transmembrane region" description="Helical" evidence="11">
    <location>
        <begin position="756"/>
        <end position="781"/>
    </location>
</feature>
<dbReference type="SMART" id="SM00194">
    <property type="entry name" value="PTPc"/>
    <property type="match status" value="1"/>
</dbReference>
<dbReference type="InterPro" id="IPR000242">
    <property type="entry name" value="PTP_cat"/>
</dbReference>
<protein>
    <recommendedName>
        <fullName evidence="2">protein-tyrosine-phosphatase</fullName>
        <ecNumber evidence="2">3.1.3.48</ecNumber>
    </recommendedName>
</protein>
<dbReference type="InterPro" id="IPR013783">
    <property type="entry name" value="Ig-like_fold"/>
</dbReference>
<reference evidence="15 16" key="1">
    <citation type="submission" date="2019-01" db="EMBL/GenBank/DDBJ databases">
        <authorList>
            <person name="Sayadi A."/>
        </authorList>
    </citation>
    <scope>NUCLEOTIDE SEQUENCE [LARGE SCALE GENOMIC DNA]</scope>
</reference>
<dbReference type="Pfam" id="PF00102">
    <property type="entry name" value="Y_phosphatase"/>
    <property type="match status" value="1"/>
</dbReference>
<dbReference type="GO" id="GO:0009653">
    <property type="term" value="P:anatomical structure morphogenesis"/>
    <property type="evidence" value="ECO:0007669"/>
    <property type="project" value="UniProtKB-ARBA"/>
</dbReference>
<dbReference type="SUPFAM" id="SSF49265">
    <property type="entry name" value="Fibronectin type III"/>
    <property type="match status" value="2"/>
</dbReference>
<dbReference type="GO" id="GO:0048666">
    <property type="term" value="P:neuron development"/>
    <property type="evidence" value="ECO:0007669"/>
    <property type="project" value="UniProtKB-ARBA"/>
</dbReference>
<evidence type="ECO:0000256" key="1">
    <source>
        <dbReference type="ARBA" id="ARBA00004167"/>
    </source>
</evidence>
<keyword evidence="3 11" id="KW-0812">Transmembrane</keyword>
<dbReference type="SMART" id="SM00060">
    <property type="entry name" value="FN3"/>
    <property type="match status" value="2"/>
</dbReference>
<proteinExistence type="predicted"/>
<evidence type="ECO:0000256" key="10">
    <source>
        <dbReference type="ARBA" id="ARBA00051722"/>
    </source>
</evidence>
<dbReference type="AlphaFoldDB" id="A0A653C752"/>
<dbReference type="InterPro" id="IPR016130">
    <property type="entry name" value="Tyr_Pase_AS"/>
</dbReference>
<evidence type="ECO:0000259" key="13">
    <source>
        <dbReference type="PROSITE" id="PS50056"/>
    </source>
</evidence>
<evidence type="ECO:0000313" key="15">
    <source>
        <dbReference type="EMBL" id="VEN43738.1"/>
    </source>
</evidence>
<comment type="subcellular location">
    <subcellularLocation>
        <location evidence="1">Membrane</location>
        <topology evidence="1">Single-pass membrane protein</topology>
    </subcellularLocation>
</comment>
<dbReference type="Gene3D" id="2.60.40.10">
    <property type="entry name" value="Immunoglobulins"/>
    <property type="match status" value="2"/>
</dbReference>
<dbReference type="GO" id="GO:0004725">
    <property type="term" value="F:protein tyrosine phosphatase activity"/>
    <property type="evidence" value="ECO:0007669"/>
    <property type="project" value="UniProtKB-EC"/>
</dbReference>
<feature type="non-terminal residue" evidence="15">
    <location>
        <position position="1"/>
    </location>
</feature>
<evidence type="ECO:0000256" key="9">
    <source>
        <dbReference type="ARBA" id="ARBA00023180"/>
    </source>
</evidence>
<keyword evidence="4" id="KW-0732">Signal</keyword>
<keyword evidence="5" id="KW-0378">Hydrolase</keyword>
<organism evidence="15 16">
    <name type="scientific">Callosobruchus maculatus</name>
    <name type="common">Southern cowpea weevil</name>
    <name type="synonym">Pulse bruchid</name>
    <dbReference type="NCBI Taxonomy" id="64391"/>
    <lineage>
        <taxon>Eukaryota</taxon>
        <taxon>Metazoa</taxon>
        <taxon>Ecdysozoa</taxon>
        <taxon>Arthropoda</taxon>
        <taxon>Hexapoda</taxon>
        <taxon>Insecta</taxon>
        <taxon>Pterygota</taxon>
        <taxon>Neoptera</taxon>
        <taxon>Endopterygota</taxon>
        <taxon>Coleoptera</taxon>
        <taxon>Polyphaga</taxon>
        <taxon>Cucujiformia</taxon>
        <taxon>Chrysomeloidea</taxon>
        <taxon>Chrysomelidae</taxon>
        <taxon>Bruchinae</taxon>
        <taxon>Bruchini</taxon>
        <taxon>Callosobruchus</taxon>
    </lineage>
</organism>
<evidence type="ECO:0000259" key="12">
    <source>
        <dbReference type="PROSITE" id="PS50055"/>
    </source>
</evidence>
<gene>
    <name evidence="15" type="ORF">CALMAC_LOCUS6780</name>
</gene>
<comment type="catalytic activity">
    <reaction evidence="10">
        <text>O-phospho-L-tyrosyl-[protein] + H2O = L-tyrosyl-[protein] + phosphate</text>
        <dbReference type="Rhea" id="RHEA:10684"/>
        <dbReference type="Rhea" id="RHEA-COMP:10136"/>
        <dbReference type="Rhea" id="RHEA-COMP:20101"/>
        <dbReference type="ChEBI" id="CHEBI:15377"/>
        <dbReference type="ChEBI" id="CHEBI:43474"/>
        <dbReference type="ChEBI" id="CHEBI:46858"/>
        <dbReference type="ChEBI" id="CHEBI:61978"/>
        <dbReference type="EC" id="3.1.3.48"/>
    </reaction>
</comment>
<dbReference type="CDD" id="cd00063">
    <property type="entry name" value="FN3"/>
    <property type="match status" value="1"/>
</dbReference>
<accession>A0A653C752</accession>
<dbReference type="PRINTS" id="PR00700">
    <property type="entry name" value="PRTYPHPHTASE"/>
</dbReference>
<dbReference type="SMART" id="SM00404">
    <property type="entry name" value="PTPc_motif"/>
    <property type="match status" value="1"/>
</dbReference>
<dbReference type="OrthoDB" id="5854685at2759"/>
<evidence type="ECO:0000256" key="2">
    <source>
        <dbReference type="ARBA" id="ARBA00013064"/>
    </source>
</evidence>
<keyword evidence="8 11" id="KW-0472">Membrane</keyword>
<dbReference type="InterPro" id="IPR003595">
    <property type="entry name" value="Tyr_Pase_cat"/>
</dbReference>
<evidence type="ECO:0000256" key="11">
    <source>
        <dbReference type="SAM" id="Phobius"/>
    </source>
</evidence>
<keyword evidence="16" id="KW-1185">Reference proteome</keyword>
<dbReference type="InterPro" id="IPR029021">
    <property type="entry name" value="Prot-tyrosine_phosphatase-like"/>
</dbReference>
<dbReference type="Gene3D" id="3.90.190.10">
    <property type="entry name" value="Protein tyrosine phosphatase superfamily"/>
    <property type="match status" value="1"/>
</dbReference>
<dbReference type="InterPro" id="IPR050713">
    <property type="entry name" value="RTP_Phos/Ushers"/>
</dbReference>
<evidence type="ECO:0000256" key="7">
    <source>
        <dbReference type="ARBA" id="ARBA00022989"/>
    </source>
</evidence>
<keyword evidence="6" id="KW-0904">Protein phosphatase</keyword>
<evidence type="ECO:0000256" key="3">
    <source>
        <dbReference type="ARBA" id="ARBA00022692"/>
    </source>
</evidence>
<feature type="domain" description="Tyrosine specific protein phosphatases" evidence="13">
    <location>
        <begin position="1001"/>
        <end position="1075"/>
    </location>
</feature>
<dbReference type="EC" id="3.1.3.48" evidence="2"/>
<dbReference type="InterPro" id="IPR000387">
    <property type="entry name" value="Tyr_Pase_dom"/>
</dbReference>
<dbReference type="Proteomes" id="UP000410492">
    <property type="component" value="Unassembled WGS sequence"/>
</dbReference>
<name>A0A653C752_CALMS</name>
<dbReference type="PANTHER" id="PTHR46957:SF3">
    <property type="entry name" value="CYTOKINE RECEPTOR"/>
    <property type="match status" value="1"/>
</dbReference>
<dbReference type="SUPFAM" id="SSF52799">
    <property type="entry name" value="(Phosphotyrosine protein) phosphatases II"/>
    <property type="match status" value="1"/>
</dbReference>
<evidence type="ECO:0000256" key="8">
    <source>
        <dbReference type="ARBA" id="ARBA00023136"/>
    </source>
</evidence>
<feature type="domain" description="Fibronectin type-III" evidence="14">
    <location>
        <begin position="212"/>
        <end position="312"/>
    </location>
</feature>
<dbReference type="InterPro" id="IPR036116">
    <property type="entry name" value="FN3_sf"/>
</dbReference>
<dbReference type="EMBL" id="CAACVG010007112">
    <property type="protein sequence ID" value="VEN43738.1"/>
    <property type="molecule type" value="Genomic_DNA"/>
</dbReference>
<dbReference type="FunFam" id="3.90.190.10:FF:000102">
    <property type="entry name" value="Receptor-type tyrosine-protein phosphatase"/>
    <property type="match status" value="1"/>
</dbReference>
<evidence type="ECO:0000256" key="6">
    <source>
        <dbReference type="ARBA" id="ARBA00022912"/>
    </source>
</evidence>
<dbReference type="GO" id="GO:0016020">
    <property type="term" value="C:membrane"/>
    <property type="evidence" value="ECO:0007669"/>
    <property type="project" value="UniProtKB-SubCell"/>
</dbReference>
<evidence type="ECO:0000259" key="14">
    <source>
        <dbReference type="PROSITE" id="PS50853"/>
    </source>
</evidence>
<dbReference type="PANTHER" id="PTHR46957">
    <property type="entry name" value="CYTOKINE RECEPTOR"/>
    <property type="match status" value="1"/>
</dbReference>
<sequence length="1124" mass="127145">TNVQCKFLNAAVWKQHQHEAVCSDCELTEIKASCILRYKSVTISDVESLIMNLDVFLPGLLVFARLIFSVVLAEASVRNTDGFYEAQTVAWKIDSETSDSTTQERATEDLVDRTNTVSNQDTSVQTLLSTKFYHEEETFTTPPYADNSITPDADIVTENVTRSTTEALRGADFIPTEISATTQKDVTTISETTECTTFPYTETTITSTPPYCPTDLKPKLIEVTSTTISLEWLPLGDPDGFYRVNVHSDGPAYEIPSYCSPDKDKDNQMTTTKHSITYSEALPKHTYNISITGTTKCGTPAEGSLLMTTSPTIPEAPEMRPVVQDKAKTIFYFSLPCNMNGVPDYFSLSYQGHSLYDSSEDSGMKNVSAKGNLDMYNVTENMRLAFNYSAKVSLVIEDGLEGPASEVNFTTPEDVPGKPKIIEIDTSSTVIDVFWKGPEEHAGHDILAYELVINPIGPLYPVWQNCNYDHEPKHFTLSGNDTRYSFMEADPYYEYQLLLRACSSVGCGKYTGETAYTKESAPENVEDVVVTIIPPTKVIYNEKAQIQFKSCRPNGNRTVYTITMHSSPDGGDGINENYTDTIDHGFYKVILQPEYRYWFMITIDNGFFKNQTSWFFFNSTAGVPAISSNTMVVLREGNTEAEVTLIKGYLNESNGKILYIALILSDENVTNGDFSQWNGRQWPAVRNPGVGMYYQITDDWWNPFEDKNEAKFTIGSGSVRNKPLVPDKGYYLIVRLFTSSFYRNSEVIYFQTGDGFTIGVVLGVAVGVLLTLTVFTILYFIMRRRTLTARACPCDAQRDLKKDDTLCKFIEYCKALEEDPDQLSSQFEAITSRGKEIVSERTSSFARLPENWRKNRYVNILPYDDTRVKLLIDEDDEIGSDYINASYIEGYTGKAEYIATQGPLLKTCRDFWKMVLQENVHVIVMVSQFIVNKKEKCFKYFPEKGKTMIIGDDMEIRCTTELHFGTYCVRTIQVKKAKVQASVTHMQFLEWPDFGVPFGTEHMLQFCYQVRRRVNQEGGCVIVHCSAGVGRTGTFIATDILLQKANEGKPLDVFETVMRLREQRTLMVQTEEQYNYIYKLIRSHLEEPPGDELEDENSEHIYENISVIQNDEGSSDRIILESEF</sequence>
<dbReference type="CDD" id="cd00047">
    <property type="entry name" value="PTPc"/>
    <property type="match status" value="1"/>
</dbReference>
<evidence type="ECO:0000256" key="5">
    <source>
        <dbReference type="ARBA" id="ARBA00022801"/>
    </source>
</evidence>
<keyword evidence="7 11" id="KW-1133">Transmembrane helix</keyword>
<feature type="domain" description="Tyrosine-protein phosphatase" evidence="12">
    <location>
        <begin position="823"/>
        <end position="1084"/>
    </location>
</feature>
<dbReference type="PROSITE" id="PS00383">
    <property type="entry name" value="TYR_PHOSPHATASE_1"/>
    <property type="match status" value="1"/>
</dbReference>
<dbReference type="PROSITE" id="PS50056">
    <property type="entry name" value="TYR_PHOSPHATASE_2"/>
    <property type="match status" value="1"/>
</dbReference>
<evidence type="ECO:0000256" key="4">
    <source>
        <dbReference type="ARBA" id="ARBA00022729"/>
    </source>
</evidence>
<evidence type="ECO:0000313" key="16">
    <source>
        <dbReference type="Proteomes" id="UP000410492"/>
    </source>
</evidence>
<keyword evidence="9" id="KW-0325">Glycoprotein</keyword>